<dbReference type="Pfam" id="PF07291">
    <property type="entry name" value="MauE"/>
    <property type="match status" value="1"/>
</dbReference>
<name>A0ABS5PL78_9FLAO</name>
<comment type="subcellular location">
    <subcellularLocation>
        <location evidence="1">Membrane</location>
        <topology evidence="1">Multi-pass membrane protein</topology>
    </subcellularLocation>
</comment>
<dbReference type="InterPro" id="IPR009908">
    <property type="entry name" value="Methylamine_util_MauE"/>
</dbReference>
<feature type="transmembrane region" description="Helical" evidence="5">
    <location>
        <begin position="149"/>
        <end position="173"/>
    </location>
</feature>
<keyword evidence="2 5" id="KW-0812">Transmembrane</keyword>
<dbReference type="RefSeq" id="WP_213308076.1">
    <property type="nucleotide sequence ID" value="NZ_JAGYVZ010000050.1"/>
</dbReference>
<keyword evidence="4 5" id="KW-0472">Membrane</keyword>
<evidence type="ECO:0000256" key="3">
    <source>
        <dbReference type="ARBA" id="ARBA00022989"/>
    </source>
</evidence>
<feature type="transmembrane region" description="Helical" evidence="5">
    <location>
        <begin position="120"/>
        <end position="137"/>
    </location>
</feature>
<evidence type="ECO:0000256" key="5">
    <source>
        <dbReference type="SAM" id="Phobius"/>
    </source>
</evidence>
<evidence type="ECO:0000256" key="1">
    <source>
        <dbReference type="ARBA" id="ARBA00004141"/>
    </source>
</evidence>
<evidence type="ECO:0000313" key="8">
    <source>
        <dbReference type="Proteomes" id="UP000722625"/>
    </source>
</evidence>
<evidence type="ECO:0000259" key="6">
    <source>
        <dbReference type="Pfam" id="PF07291"/>
    </source>
</evidence>
<evidence type="ECO:0000256" key="4">
    <source>
        <dbReference type="ARBA" id="ARBA00023136"/>
    </source>
</evidence>
<evidence type="ECO:0000313" key="7">
    <source>
        <dbReference type="EMBL" id="MBS7234171.1"/>
    </source>
</evidence>
<feature type="transmembrane region" description="Helical" evidence="5">
    <location>
        <begin position="78"/>
        <end position="100"/>
    </location>
</feature>
<proteinExistence type="predicted"/>
<protein>
    <recommendedName>
        <fullName evidence="6">Methylamine utilisation protein MauE domain-containing protein</fullName>
    </recommendedName>
</protein>
<gene>
    <name evidence="7" type="ORF">KHA90_24520</name>
</gene>
<feature type="domain" description="Methylamine utilisation protein MauE" evidence="6">
    <location>
        <begin position="10"/>
        <end position="135"/>
    </location>
</feature>
<accession>A0ABS5PL78</accession>
<sequence length="510" mass="57627">MKLRSSLSNLLVEIICLLFVLLFVYAAISKLLDFEHFRVQLGQSPLLSAFAGWIVWLVPGVELLIALLLLIPKYKKAGIYAAFALMIMFSAYIFIVLHYSSFVPCSCGGILEKMSWNTHLLFNILFVVLAAAAILMHDGSAAKKNPKGTFRTAIIGMSFSVIMSIAVMVILFLSSEEIMHHENPFIRRFPNHPAMLAGQQDLHFNSYYFAGFSEGRIYLGNYTNPLHVLSFDPELKKRSTAEVTLETGNKPFKMIRIAVNGSYFYLKDGTVPIVVGGDTKDWKADKEFKGMPYFTHAEIMDSTKVLFRTNNGKNRINTLGIFSADKYPKTVYKKVLLQKQIDGVFDTDGLLMYSAQMHKIIYLYYYRNEFIIADKNGKLDYRGHTIDTTSKAKIKVAYLKNHTESTMAAPPLVVNANAAVFGNLLFVHSKIRGKYESDILREQAVILDIYDINKKAYLFSCPVYNIGDQKLSSFIVTATHLYGIIGNELVAYEFKDIIKKEIQNVGLKDN</sequence>
<reference evidence="7 8" key="1">
    <citation type="journal article" date="2018" name="Int. J. Syst. Evol. Microbiol.">
        <title>Flavobacterium chryseum sp. nov. and Flavobacterium psychroterrae sp. nov., novel environmental bacteria isolated from Antarctica.</title>
        <authorList>
            <person name="Kralova S."/>
            <person name="Svec P."/>
            <person name="Busse H.J."/>
            <person name="Stankova E."/>
            <person name="Vaczi P."/>
            <person name="Sedlacek I."/>
        </authorList>
    </citation>
    <scope>NUCLEOTIDE SEQUENCE [LARGE SCALE GENOMIC DNA]</scope>
    <source>
        <strain evidence="7 8">CCM 8827</strain>
    </source>
</reference>
<keyword evidence="3 5" id="KW-1133">Transmembrane helix</keyword>
<evidence type="ECO:0000256" key="2">
    <source>
        <dbReference type="ARBA" id="ARBA00022692"/>
    </source>
</evidence>
<dbReference type="Proteomes" id="UP000722625">
    <property type="component" value="Unassembled WGS sequence"/>
</dbReference>
<organism evidence="7 8">
    <name type="scientific">Flavobacterium psychroterrae</name>
    <dbReference type="NCBI Taxonomy" id="2133767"/>
    <lineage>
        <taxon>Bacteria</taxon>
        <taxon>Pseudomonadati</taxon>
        <taxon>Bacteroidota</taxon>
        <taxon>Flavobacteriia</taxon>
        <taxon>Flavobacteriales</taxon>
        <taxon>Flavobacteriaceae</taxon>
        <taxon>Flavobacterium</taxon>
    </lineage>
</organism>
<dbReference type="EMBL" id="JAGYVZ010000050">
    <property type="protein sequence ID" value="MBS7234171.1"/>
    <property type="molecule type" value="Genomic_DNA"/>
</dbReference>
<keyword evidence="8" id="KW-1185">Reference proteome</keyword>
<comment type="caution">
    <text evidence="7">The sequence shown here is derived from an EMBL/GenBank/DDBJ whole genome shotgun (WGS) entry which is preliminary data.</text>
</comment>
<feature type="transmembrane region" description="Helical" evidence="5">
    <location>
        <begin position="50"/>
        <end position="71"/>
    </location>
</feature>